<organism evidence="2 3">
    <name type="scientific">Halorubrum lipolyticum DSM 21995</name>
    <dbReference type="NCBI Taxonomy" id="1227482"/>
    <lineage>
        <taxon>Archaea</taxon>
        <taxon>Methanobacteriati</taxon>
        <taxon>Methanobacteriota</taxon>
        <taxon>Stenosarchaea group</taxon>
        <taxon>Halobacteria</taxon>
        <taxon>Halobacteriales</taxon>
        <taxon>Haloferacaceae</taxon>
        <taxon>Halorubrum</taxon>
    </lineage>
</organism>
<keyword evidence="2" id="KW-0808">Transferase</keyword>
<evidence type="ECO:0000313" key="3">
    <source>
        <dbReference type="Proteomes" id="UP000011650"/>
    </source>
</evidence>
<reference evidence="2 3" key="1">
    <citation type="journal article" date="2014" name="PLoS Genet.">
        <title>Phylogenetically driven sequencing of extremely halophilic archaea reveals strategies for static and dynamic osmo-response.</title>
        <authorList>
            <person name="Becker E.A."/>
            <person name="Seitzer P.M."/>
            <person name="Tritt A."/>
            <person name="Larsen D."/>
            <person name="Krusor M."/>
            <person name="Yao A.I."/>
            <person name="Wu D."/>
            <person name="Madern D."/>
            <person name="Eisen J.A."/>
            <person name="Darling A.E."/>
            <person name="Facciotti M.T."/>
        </authorList>
    </citation>
    <scope>NUCLEOTIDE SEQUENCE [LARGE SCALE GENOMIC DNA]</scope>
    <source>
        <strain evidence="2 3">DSM 21995</strain>
    </source>
</reference>
<dbReference type="EMBL" id="AOJG01000017">
    <property type="protein sequence ID" value="EMA61351.1"/>
    <property type="molecule type" value="Genomic_DNA"/>
</dbReference>
<proteinExistence type="predicted"/>
<name>M0NU98_9EURY</name>
<sequence length="24" mass="2506">MMQETGGSADPGEVNGLLREELDG</sequence>
<accession>M0NU98</accession>
<comment type="caution">
    <text evidence="2">The sequence shown here is derived from an EMBL/GenBank/DDBJ whole genome shotgun (WGS) entry which is preliminary data.</text>
</comment>
<evidence type="ECO:0000256" key="1">
    <source>
        <dbReference type="SAM" id="MobiDB-lite"/>
    </source>
</evidence>
<dbReference type="AlphaFoldDB" id="M0NU98"/>
<feature type="region of interest" description="Disordered" evidence="1">
    <location>
        <begin position="1"/>
        <end position="24"/>
    </location>
</feature>
<dbReference type="STRING" id="1227482.C469_06626"/>
<protein>
    <submittedName>
        <fullName evidence="2">Aspartyl/glutamyl-tRNA amidotransferase subunit B</fullName>
    </submittedName>
</protein>
<evidence type="ECO:0000313" key="2">
    <source>
        <dbReference type="EMBL" id="EMA61351.1"/>
    </source>
</evidence>
<dbReference type="GO" id="GO:0016740">
    <property type="term" value="F:transferase activity"/>
    <property type="evidence" value="ECO:0007669"/>
    <property type="project" value="UniProtKB-KW"/>
</dbReference>
<dbReference type="Proteomes" id="UP000011650">
    <property type="component" value="Unassembled WGS sequence"/>
</dbReference>
<keyword evidence="3" id="KW-1185">Reference proteome</keyword>
<gene>
    <name evidence="2" type="ORF">C469_06626</name>
</gene>